<evidence type="ECO:0000259" key="3">
    <source>
        <dbReference type="Pfam" id="PF24766"/>
    </source>
</evidence>
<dbReference type="Proteomes" id="UP001327560">
    <property type="component" value="Chromosome 3"/>
</dbReference>
<evidence type="ECO:0000259" key="2">
    <source>
        <dbReference type="Pfam" id="PF02037"/>
    </source>
</evidence>
<gene>
    <name evidence="4" type="ORF">Cni_G11500</name>
</gene>
<dbReference type="AlphaFoldDB" id="A0AAQ3Q887"/>
<feature type="domain" description="SAP" evidence="2">
    <location>
        <begin position="121"/>
        <end position="154"/>
    </location>
</feature>
<dbReference type="InterPro" id="IPR056116">
    <property type="entry name" value="DUF7699"/>
</dbReference>
<evidence type="ECO:0000313" key="4">
    <source>
        <dbReference type="EMBL" id="WOL02781.1"/>
    </source>
</evidence>
<dbReference type="PANTHER" id="PTHR35323">
    <property type="entry name" value="SAP DOMAIN-CONTAINING PROTEIN"/>
    <property type="match status" value="1"/>
</dbReference>
<dbReference type="InterPro" id="IPR003034">
    <property type="entry name" value="SAP_dom"/>
</dbReference>
<feature type="compositionally biased region" description="Acidic residues" evidence="1">
    <location>
        <begin position="28"/>
        <end position="73"/>
    </location>
</feature>
<reference evidence="4 5" key="1">
    <citation type="submission" date="2023-10" db="EMBL/GenBank/DDBJ databases">
        <title>Chromosome-scale genome assembly provides insights into flower coloration mechanisms of Canna indica.</title>
        <authorList>
            <person name="Li C."/>
        </authorList>
    </citation>
    <scope>NUCLEOTIDE SEQUENCE [LARGE SCALE GENOMIC DNA]</scope>
    <source>
        <tissue evidence="4">Flower</tissue>
    </source>
</reference>
<keyword evidence="5" id="KW-1185">Reference proteome</keyword>
<accession>A0AAQ3Q887</accession>
<dbReference type="EMBL" id="CP136892">
    <property type="protein sequence ID" value="WOL02781.1"/>
    <property type="molecule type" value="Genomic_DNA"/>
</dbReference>
<feature type="domain" description="DUF7699" evidence="3">
    <location>
        <begin position="180"/>
        <end position="264"/>
    </location>
</feature>
<proteinExistence type="predicted"/>
<dbReference type="PANTHER" id="PTHR35323:SF2">
    <property type="entry name" value="SAP DOMAIN-CONTAINING PROTEIN"/>
    <property type="match status" value="1"/>
</dbReference>
<feature type="compositionally biased region" description="Basic and acidic residues" evidence="1">
    <location>
        <begin position="1"/>
        <end position="11"/>
    </location>
</feature>
<sequence length="501" mass="56889">MPRPAASDKRKAAVVTISSSSSDREAPETDSDDEEEVEDDEEEEEEDDEDEEEEDDDSDDEDYVCEEYEDGEQEGGQSEVAEEVSSSNEDDDEEEDAVGGKPTNEERYKKVINLLEKKRSLDALKLEECKSYLRKHGLLVSGTKATCIKRILDHCRLKDGNGEKLYPQSSFVIDCTGDVCKGDVVLFRQRIYNKFDKVTRRADIIGKRTVAGRVVKESYGAAKQQHTFTVEVLWSRGTNPLPLLFPLLVKGRNLYRLKTSRQRWSNELERSKVLAEKHQRGAAARHVRKISKEMTGKGPRCPKRSDDRLHFTKRRIEEPNHQTRRKKQKSACSPAAFHAHENIQAAVTRKAISERVPSANAPFNAHANMQTTRARNVNPSYASSRQAIYHEARVNPQCPLPWRSPFYNHHSTMELQPAMVPAQTRSTNILAPRYNAGYSFGMTGVPHHQLNMGNPYPNRYASAGTHVDPPTANQFWHQPDYGHGRGPALPPSTQFNRFWRS</sequence>
<evidence type="ECO:0000313" key="5">
    <source>
        <dbReference type="Proteomes" id="UP001327560"/>
    </source>
</evidence>
<dbReference type="Pfam" id="PF24766">
    <property type="entry name" value="DUF7699"/>
    <property type="match status" value="1"/>
</dbReference>
<evidence type="ECO:0000256" key="1">
    <source>
        <dbReference type="SAM" id="MobiDB-lite"/>
    </source>
</evidence>
<organism evidence="4 5">
    <name type="scientific">Canna indica</name>
    <name type="common">Indian-shot</name>
    <dbReference type="NCBI Taxonomy" id="4628"/>
    <lineage>
        <taxon>Eukaryota</taxon>
        <taxon>Viridiplantae</taxon>
        <taxon>Streptophyta</taxon>
        <taxon>Embryophyta</taxon>
        <taxon>Tracheophyta</taxon>
        <taxon>Spermatophyta</taxon>
        <taxon>Magnoliopsida</taxon>
        <taxon>Liliopsida</taxon>
        <taxon>Zingiberales</taxon>
        <taxon>Cannaceae</taxon>
        <taxon>Canna</taxon>
    </lineage>
</organism>
<feature type="compositionally biased region" description="Acidic residues" evidence="1">
    <location>
        <begin position="88"/>
        <end position="97"/>
    </location>
</feature>
<dbReference type="Pfam" id="PF02037">
    <property type="entry name" value="SAP"/>
    <property type="match status" value="1"/>
</dbReference>
<name>A0AAQ3Q887_9LILI</name>
<protein>
    <submittedName>
        <fullName evidence="4">Zinc finger CCCH domain-containing protein 62</fullName>
    </submittedName>
</protein>
<feature type="compositionally biased region" description="Low complexity" evidence="1">
    <location>
        <begin position="75"/>
        <end position="87"/>
    </location>
</feature>
<feature type="region of interest" description="Disordered" evidence="1">
    <location>
        <begin position="1"/>
        <end position="105"/>
    </location>
</feature>